<feature type="region of interest" description="Disordered" evidence="1">
    <location>
        <begin position="356"/>
        <end position="392"/>
    </location>
</feature>
<feature type="transmembrane region" description="Helical" evidence="2">
    <location>
        <begin position="149"/>
        <end position="172"/>
    </location>
</feature>
<evidence type="ECO:0000256" key="2">
    <source>
        <dbReference type="SAM" id="Phobius"/>
    </source>
</evidence>
<gene>
    <name evidence="3" type="primary">Dwil\GK16848</name>
    <name evidence="3" type="ORF">Dwil_GK16848</name>
</gene>
<feature type="compositionally biased region" description="Gly residues" evidence="1">
    <location>
        <begin position="362"/>
        <end position="387"/>
    </location>
</feature>
<keyword evidence="2" id="KW-0472">Membrane</keyword>
<sequence>MFPRLPAVSGGSADIYQDDDASTTMRSVFPNSRLDSLATHHQKMPGQMPPPPSPPQMPALPDYNPLQDDDNWWANAIEVDTFDSPLAFDASENGLWNGHFVPPPPRPPFLDESVAADGLTTCDLCTWAWQRNAYSLDGSSIDTAGELGWAFTLIIVSIISAIIGAIVMVIVLRCKRIKSANANGGRPQPWWCRNNRNGNGQNRSPISIKHSADSIRRPTSNSGVWTWLGGSRRSSSGGPDQIGPPSTSPAENHYTHMDDAYSPVGVSEALYAELDRESVRSANPSYQNTAYSQCGEKYNFQSHEQDIPMVVSSAPSSAYYSDLSVTAMPGGASGSGGNQGAYEIVGLNVMSQPLPNWDHHGGNSGGGSGAGGGGGGNTIPGGNGLSPGGEPVAMTQRRIPRLAAINETSTSTVPSDYV</sequence>
<dbReference type="OrthoDB" id="8067855at2759"/>
<reference evidence="3 4" key="1">
    <citation type="journal article" date="2007" name="Nature">
        <title>Evolution of genes and genomes on the Drosophila phylogeny.</title>
        <authorList>
            <consortium name="Drosophila 12 Genomes Consortium"/>
            <person name="Clark A.G."/>
            <person name="Eisen M.B."/>
            <person name="Smith D.R."/>
            <person name="Bergman C.M."/>
            <person name="Oliver B."/>
            <person name="Markow T.A."/>
            <person name="Kaufman T.C."/>
            <person name="Kellis M."/>
            <person name="Gelbart W."/>
            <person name="Iyer V.N."/>
            <person name="Pollard D.A."/>
            <person name="Sackton T.B."/>
            <person name="Larracuente A.M."/>
            <person name="Singh N.D."/>
            <person name="Abad J.P."/>
            <person name="Abt D.N."/>
            <person name="Adryan B."/>
            <person name="Aguade M."/>
            <person name="Akashi H."/>
            <person name="Anderson W.W."/>
            <person name="Aquadro C.F."/>
            <person name="Ardell D.H."/>
            <person name="Arguello R."/>
            <person name="Artieri C.G."/>
            <person name="Barbash D.A."/>
            <person name="Barker D."/>
            <person name="Barsanti P."/>
            <person name="Batterham P."/>
            <person name="Batzoglou S."/>
            <person name="Begun D."/>
            <person name="Bhutkar A."/>
            <person name="Blanco E."/>
            <person name="Bosak S.A."/>
            <person name="Bradley R.K."/>
            <person name="Brand A.D."/>
            <person name="Brent M.R."/>
            <person name="Brooks A.N."/>
            <person name="Brown R.H."/>
            <person name="Butlin R.K."/>
            <person name="Caggese C."/>
            <person name="Calvi B.R."/>
            <person name="Bernardo de Carvalho A."/>
            <person name="Caspi A."/>
            <person name="Castrezana S."/>
            <person name="Celniker S.E."/>
            <person name="Chang J.L."/>
            <person name="Chapple C."/>
            <person name="Chatterji S."/>
            <person name="Chinwalla A."/>
            <person name="Civetta A."/>
            <person name="Clifton S.W."/>
            <person name="Comeron J.M."/>
            <person name="Costello J.C."/>
            <person name="Coyne J.A."/>
            <person name="Daub J."/>
            <person name="David R.G."/>
            <person name="Delcher A.L."/>
            <person name="Delehaunty K."/>
            <person name="Do C.B."/>
            <person name="Ebling H."/>
            <person name="Edwards K."/>
            <person name="Eickbush T."/>
            <person name="Evans J.D."/>
            <person name="Filipski A."/>
            <person name="Findeiss S."/>
            <person name="Freyhult E."/>
            <person name="Fulton L."/>
            <person name="Fulton R."/>
            <person name="Garcia A.C."/>
            <person name="Gardiner A."/>
            <person name="Garfield D.A."/>
            <person name="Garvin B.E."/>
            <person name="Gibson G."/>
            <person name="Gilbert D."/>
            <person name="Gnerre S."/>
            <person name="Godfrey J."/>
            <person name="Good R."/>
            <person name="Gotea V."/>
            <person name="Gravely B."/>
            <person name="Greenberg A.J."/>
            <person name="Griffiths-Jones S."/>
            <person name="Gross S."/>
            <person name="Guigo R."/>
            <person name="Gustafson E.A."/>
            <person name="Haerty W."/>
            <person name="Hahn M.W."/>
            <person name="Halligan D.L."/>
            <person name="Halpern A.L."/>
            <person name="Halter G.M."/>
            <person name="Han M.V."/>
            <person name="Heger A."/>
            <person name="Hillier L."/>
            <person name="Hinrichs A.S."/>
            <person name="Holmes I."/>
            <person name="Hoskins R.A."/>
            <person name="Hubisz M.J."/>
            <person name="Hultmark D."/>
            <person name="Huntley M.A."/>
            <person name="Jaffe D.B."/>
            <person name="Jagadeeshan S."/>
            <person name="Jeck W.R."/>
            <person name="Johnson J."/>
            <person name="Jones C.D."/>
            <person name="Jordan W.C."/>
            <person name="Karpen G.H."/>
            <person name="Kataoka E."/>
            <person name="Keightley P.D."/>
            <person name="Kheradpour P."/>
            <person name="Kirkness E.F."/>
            <person name="Koerich L.B."/>
            <person name="Kristiansen K."/>
            <person name="Kudrna D."/>
            <person name="Kulathinal R.J."/>
            <person name="Kumar S."/>
            <person name="Kwok R."/>
            <person name="Lander E."/>
            <person name="Langley C.H."/>
            <person name="Lapoint R."/>
            <person name="Lazzaro B.P."/>
            <person name="Lee S.J."/>
            <person name="Levesque L."/>
            <person name="Li R."/>
            <person name="Lin C.F."/>
            <person name="Lin M.F."/>
            <person name="Lindblad-Toh K."/>
            <person name="Llopart A."/>
            <person name="Long M."/>
            <person name="Low L."/>
            <person name="Lozovsky E."/>
            <person name="Lu J."/>
            <person name="Luo M."/>
            <person name="Machado C.A."/>
            <person name="Makalowski W."/>
            <person name="Marzo M."/>
            <person name="Matsuda M."/>
            <person name="Matzkin L."/>
            <person name="McAllister B."/>
            <person name="McBride C.S."/>
            <person name="McKernan B."/>
            <person name="McKernan K."/>
            <person name="Mendez-Lago M."/>
            <person name="Minx P."/>
            <person name="Mollenhauer M.U."/>
            <person name="Montooth K."/>
            <person name="Mount S.M."/>
            <person name="Mu X."/>
            <person name="Myers E."/>
            <person name="Negre B."/>
            <person name="Newfeld S."/>
            <person name="Nielsen R."/>
            <person name="Noor M.A."/>
            <person name="O'Grady P."/>
            <person name="Pachter L."/>
            <person name="Papaceit M."/>
            <person name="Parisi M.J."/>
            <person name="Parisi M."/>
            <person name="Parts L."/>
            <person name="Pedersen J.S."/>
            <person name="Pesole G."/>
            <person name="Phillippy A.M."/>
            <person name="Ponting C.P."/>
            <person name="Pop M."/>
            <person name="Porcelli D."/>
            <person name="Powell J.R."/>
            <person name="Prohaska S."/>
            <person name="Pruitt K."/>
            <person name="Puig M."/>
            <person name="Quesneville H."/>
            <person name="Ram K.R."/>
            <person name="Rand D."/>
            <person name="Rasmussen M.D."/>
            <person name="Reed L.K."/>
            <person name="Reenan R."/>
            <person name="Reily A."/>
            <person name="Remington K.A."/>
            <person name="Rieger T.T."/>
            <person name="Ritchie M.G."/>
            <person name="Robin C."/>
            <person name="Rogers Y.H."/>
            <person name="Rohde C."/>
            <person name="Rozas J."/>
            <person name="Rubenfield M.J."/>
            <person name="Ruiz A."/>
            <person name="Russo S."/>
            <person name="Salzberg S.L."/>
            <person name="Sanchez-Gracia A."/>
            <person name="Saranga D.J."/>
            <person name="Sato H."/>
            <person name="Schaeffer S.W."/>
            <person name="Schatz M.C."/>
            <person name="Schlenke T."/>
            <person name="Schwartz R."/>
            <person name="Segarra C."/>
            <person name="Singh R.S."/>
            <person name="Sirot L."/>
            <person name="Sirota M."/>
            <person name="Sisneros N.B."/>
            <person name="Smith C.D."/>
            <person name="Smith T.F."/>
            <person name="Spieth J."/>
            <person name="Stage D.E."/>
            <person name="Stark A."/>
            <person name="Stephan W."/>
            <person name="Strausberg R.L."/>
            <person name="Strempel S."/>
            <person name="Sturgill D."/>
            <person name="Sutton G."/>
            <person name="Sutton G.G."/>
            <person name="Tao W."/>
            <person name="Teichmann S."/>
            <person name="Tobari Y.N."/>
            <person name="Tomimura Y."/>
            <person name="Tsolas J.M."/>
            <person name="Valente V.L."/>
            <person name="Venter E."/>
            <person name="Venter J.C."/>
            <person name="Vicario S."/>
            <person name="Vieira F.G."/>
            <person name="Vilella A.J."/>
            <person name="Villasante A."/>
            <person name="Walenz B."/>
            <person name="Wang J."/>
            <person name="Wasserman M."/>
            <person name="Watts T."/>
            <person name="Wilson D."/>
            <person name="Wilson R.K."/>
            <person name="Wing R.A."/>
            <person name="Wolfner M.F."/>
            <person name="Wong A."/>
            <person name="Wong G.K."/>
            <person name="Wu C.I."/>
            <person name="Wu G."/>
            <person name="Yamamoto D."/>
            <person name="Yang H.P."/>
            <person name="Yang S.P."/>
            <person name="Yorke J.A."/>
            <person name="Yoshida K."/>
            <person name="Zdobnov E."/>
            <person name="Zhang P."/>
            <person name="Zhang Y."/>
            <person name="Zimin A.V."/>
            <person name="Baldwin J."/>
            <person name="Abdouelleil A."/>
            <person name="Abdulkadir J."/>
            <person name="Abebe A."/>
            <person name="Abera B."/>
            <person name="Abreu J."/>
            <person name="Acer S.C."/>
            <person name="Aftuck L."/>
            <person name="Alexander A."/>
            <person name="An P."/>
            <person name="Anderson E."/>
            <person name="Anderson S."/>
            <person name="Arachi H."/>
            <person name="Azer M."/>
            <person name="Bachantsang P."/>
            <person name="Barry A."/>
            <person name="Bayul T."/>
            <person name="Berlin A."/>
            <person name="Bessette D."/>
            <person name="Bloom T."/>
            <person name="Blye J."/>
            <person name="Boguslavskiy L."/>
            <person name="Bonnet C."/>
            <person name="Boukhgalter B."/>
            <person name="Bourzgui I."/>
            <person name="Brown A."/>
            <person name="Cahill P."/>
            <person name="Channer S."/>
            <person name="Cheshatsang Y."/>
            <person name="Chuda L."/>
            <person name="Citroen M."/>
            <person name="Collymore A."/>
            <person name="Cooke P."/>
            <person name="Costello M."/>
            <person name="D'Aco K."/>
            <person name="Daza R."/>
            <person name="De Haan G."/>
            <person name="DeGray S."/>
            <person name="DeMaso C."/>
            <person name="Dhargay N."/>
            <person name="Dooley K."/>
            <person name="Dooley E."/>
            <person name="Doricent M."/>
            <person name="Dorje P."/>
            <person name="Dorjee K."/>
            <person name="Dupes A."/>
            <person name="Elong R."/>
            <person name="Falk J."/>
            <person name="Farina A."/>
            <person name="Faro S."/>
            <person name="Ferguson D."/>
            <person name="Fisher S."/>
            <person name="Foley C.D."/>
            <person name="Franke A."/>
            <person name="Friedrich D."/>
            <person name="Gadbois L."/>
            <person name="Gearin G."/>
            <person name="Gearin C.R."/>
            <person name="Giannoukos G."/>
            <person name="Goode T."/>
            <person name="Graham J."/>
            <person name="Grandbois E."/>
            <person name="Grewal S."/>
            <person name="Gyaltsen K."/>
            <person name="Hafez N."/>
            <person name="Hagos B."/>
            <person name="Hall J."/>
            <person name="Henson C."/>
            <person name="Hollinger A."/>
            <person name="Honan T."/>
            <person name="Huard M.D."/>
            <person name="Hughes L."/>
            <person name="Hurhula B."/>
            <person name="Husby M.E."/>
            <person name="Kamat A."/>
            <person name="Kanga B."/>
            <person name="Kashin S."/>
            <person name="Khazanovich D."/>
            <person name="Kisner P."/>
            <person name="Lance K."/>
            <person name="Lara M."/>
            <person name="Lee W."/>
            <person name="Lennon N."/>
            <person name="Letendre F."/>
            <person name="LeVine R."/>
            <person name="Lipovsky A."/>
            <person name="Liu X."/>
            <person name="Liu J."/>
            <person name="Liu S."/>
            <person name="Lokyitsang T."/>
            <person name="Lokyitsang Y."/>
            <person name="Lubonja R."/>
            <person name="Lui A."/>
            <person name="MacDonald P."/>
            <person name="Magnisalis V."/>
            <person name="Maru K."/>
            <person name="Matthews C."/>
            <person name="McCusker W."/>
            <person name="McDonough S."/>
            <person name="Mehta T."/>
            <person name="Meldrim J."/>
            <person name="Meneus L."/>
            <person name="Mihai O."/>
            <person name="Mihalev A."/>
            <person name="Mihova T."/>
            <person name="Mittelman R."/>
            <person name="Mlenga V."/>
            <person name="Montmayeur A."/>
            <person name="Mulrain L."/>
            <person name="Navidi A."/>
            <person name="Naylor J."/>
            <person name="Negash T."/>
            <person name="Nguyen T."/>
            <person name="Nguyen N."/>
            <person name="Nicol R."/>
            <person name="Norbu C."/>
            <person name="Norbu N."/>
            <person name="Novod N."/>
            <person name="O'Neill B."/>
            <person name="Osman S."/>
            <person name="Markiewicz E."/>
            <person name="Oyono O.L."/>
            <person name="Patti C."/>
            <person name="Phunkhang P."/>
            <person name="Pierre F."/>
            <person name="Priest M."/>
            <person name="Raghuraman S."/>
            <person name="Rege F."/>
            <person name="Reyes R."/>
            <person name="Rise C."/>
            <person name="Rogov P."/>
            <person name="Ross K."/>
            <person name="Ryan E."/>
            <person name="Settipalli S."/>
            <person name="Shea T."/>
            <person name="Sherpa N."/>
            <person name="Shi L."/>
            <person name="Shih D."/>
            <person name="Sparrow T."/>
            <person name="Spaulding J."/>
            <person name="Stalker J."/>
            <person name="Stange-Thomann N."/>
            <person name="Stavropoulos S."/>
            <person name="Stone C."/>
            <person name="Strader C."/>
            <person name="Tesfaye S."/>
            <person name="Thomson T."/>
            <person name="Thoulutsang Y."/>
            <person name="Thoulutsang D."/>
            <person name="Topham K."/>
            <person name="Topping I."/>
            <person name="Tsamla T."/>
            <person name="Vassiliev H."/>
            <person name="Vo A."/>
            <person name="Wangchuk T."/>
            <person name="Wangdi T."/>
            <person name="Weiand M."/>
            <person name="Wilkinson J."/>
            <person name="Wilson A."/>
            <person name="Yadav S."/>
            <person name="Young G."/>
            <person name="Yu Q."/>
            <person name="Zembek L."/>
            <person name="Zhong D."/>
            <person name="Zimmer A."/>
            <person name="Zwirko Z."/>
            <person name="Jaffe D.B."/>
            <person name="Alvarez P."/>
            <person name="Brockman W."/>
            <person name="Butler J."/>
            <person name="Chin C."/>
            <person name="Gnerre S."/>
            <person name="Grabherr M."/>
            <person name="Kleber M."/>
            <person name="Mauceli E."/>
            <person name="MacCallum I."/>
        </authorList>
    </citation>
    <scope>NUCLEOTIDE SEQUENCE [LARGE SCALE GENOMIC DNA]</scope>
    <source>
        <strain evidence="4">Tucson 14030-0811.24</strain>
    </source>
</reference>
<keyword evidence="2" id="KW-0812">Transmembrane</keyword>
<evidence type="ECO:0000313" key="4">
    <source>
        <dbReference type="Proteomes" id="UP000007798"/>
    </source>
</evidence>
<protein>
    <submittedName>
        <fullName evidence="3">Uncharacterized protein</fullName>
    </submittedName>
</protein>
<feature type="region of interest" description="Disordered" evidence="1">
    <location>
        <begin position="41"/>
        <end position="60"/>
    </location>
</feature>
<evidence type="ECO:0000256" key="1">
    <source>
        <dbReference type="SAM" id="MobiDB-lite"/>
    </source>
</evidence>
<dbReference type="EMBL" id="CH963847">
    <property type="protein sequence ID" value="EDW73055.2"/>
    <property type="molecule type" value="Genomic_DNA"/>
</dbReference>
<feature type="compositionally biased region" description="Pro residues" evidence="1">
    <location>
        <begin position="47"/>
        <end position="58"/>
    </location>
</feature>
<dbReference type="STRING" id="7260.B4MM46"/>
<organism evidence="3 4">
    <name type="scientific">Drosophila willistoni</name>
    <name type="common">Fruit fly</name>
    <dbReference type="NCBI Taxonomy" id="7260"/>
    <lineage>
        <taxon>Eukaryota</taxon>
        <taxon>Metazoa</taxon>
        <taxon>Ecdysozoa</taxon>
        <taxon>Arthropoda</taxon>
        <taxon>Hexapoda</taxon>
        <taxon>Insecta</taxon>
        <taxon>Pterygota</taxon>
        <taxon>Neoptera</taxon>
        <taxon>Endopterygota</taxon>
        <taxon>Diptera</taxon>
        <taxon>Brachycera</taxon>
        <taxon>Muscomorpha</taxon>
        <taxon>Ephydroidea</taxon>
        <taxon>Drosophilidae</taxon>
        <taxon>Drosophila</taxon>
        <taxon>Sophophora</taxon>
    </lineage>
</organism>
<keyword evidence="2" id="KW-1133">Transmembrane helix</keyword>
<dbReference type="HOGENOM" id="CLU_694989_0_0_1"/>
<dbReference type="Proteomes" id="UP000007798">
    <property type="component" value="Unassembled WGS sequence"/>
</dbReference>
<feature type="region of interest" description="Disordered" evidence="1">
    <location>
        <begin position="192"/>
        <end position="255"/>
    </location>
</feature>
<name>B4MM46_DROWI</name>
<accession>B4MM46</accession>
<feature type="compositionally biased region" description="Low complexity" evidence="1">
    <location>
        <begin position="229"/>
        <end position="238"/>
    </location>
</feature>
<keyword evidence="4" id="KW-1185">Reference proteome</keyword>
<evidence type="ECO:0000313" key="3">
    <source>
        <dbReference type="EMBL" id="EDW73055.2"/>
    </source>
</evidence>
<dbReference type="AlphaFoldDB" id="B4MM46"/>
<feature type="compositionally biased region" description="Low complexity" evidence="1">
    <location>
        <begin position="193"/>
        <end position="203"/>
    </location>
</feature>
<dbReference type="InParanoid" id="B4MM46"/>
<proteinExistence type="predicted"/>